<proteinExistence type="predicted"/>
<protein>
    <submittedName>
        <fullName evidence="1">Uncharacterized protein</fullName>
    </submittedName>
</protein>
<evidence type="ECO:0000313" key="1">
    <source>
        <dbReference type="EMBL" id="KKM23850.1"/>
    </source>
</evidence>
<organism evidence="1">
    <name type="scientific">marine sediment metagenome</name>
    <dbReference type="NCBI Taxonomy" id="412755"/>
    <lineage>
        <taxon>unclassified sequences</taxon>
        <taxon>metagenomes</taxon>
        <taxon>ecological metagenomes</taxon>
    </lineage>
</organism>
<name>A0A0F9L8G9_9ZZZZ</name>
<accession>A0A0F9L8G9</accession>
<comment type="caution">
    <text evidence="1">The sequence shown here is derived from an EMBL/GenBank/DDBJ whole genome shotgun (WGS) entry which is preliminary data.</text>
</comment>
<gene>
    <name evidence="1" type="ORF">LCGC14_1610960</name>
</gene>
<sequence length="98" mass="10112">MASNWKTVSTIGGRPVPENLKFIALTVQKDGGASTPEQLRETLAIAFTGRNKAVKVRELIETMDAIGHEDNEAFAAALAAAAAAQSAADSVGEGSVSL</sequence>
<reference evidence="1" key="1">
    <citation type="journal article" date="2015" name="Nature">
        <title>Complex archaea that bridge the gap between prokaryotes and eukaryotes.</title>
        <authorList>
            <person name="Spang A."/>
            <person name="Saw J.H."/>
            <person name="Jorgensen S.L."/>
            <person name="Zaremba-Niedzwiedzka K."/>
            <person name="Martijn J."/>
            <person name="Lind A.E."/>
            <person name="van Eijk R."/>
            <person name="Schleper C."/>
            <person name="Guy L."/>
            <person name="Ettema T.J."/>
        </authorList>
    </citation>
    <scope>NUCLEOTIDE SEQUENCE</scope>
</reference>
<dbReference type="AlphaFoldDB" id="A0A0F9L8G9"/>
<dbReference type="EMBL" id="LAZR01013041">
    <property type="protein sequence ID" value="KKM23850.1"/>
    <property type="molecule type" value="Genomic_DNA"/>
</dbReference>